<evidence type="ECO:0000256" key="2">
    <source>
        <dbReference type="ARBA" id="ARBA00009220"/>
    </source>
</evidence>
<dbReference type="FunFam" id="3.40.50.10810:FF:000005">
    <property type="entry name" value="Photoperiod-independent early flowering 1"/>
    <property type="match status" value="1"/>
</dbReference>
<feature type="region of interest" description="Disordered" evidence="14">
    <location>
        <begin position="1651"/>
        <end position="1697"/>
    </location>
</feature>
<dbReference type="GO" id="GO:0003678">
    <property type="term" value="F:DNA helicase activity"/>
    <property type="evidence" value="ECO:0007669"/>
    <property type="project" value="UniProtKB-EC"/>
</dbReference>
<feature type="compositionally biased region" description="Acidic residues" evidence="14">
    <location>
        <begin position="578"/>
        <end position="587"/>
    </location>
</feature>
<keyword evidence="6" id="KW-0347">Helicase</keyword>
<feature type="compositionally biased region" description="Basic and acidic residues" evidence="14">
    <location>
        <begin position="191"/>
        <end position="201"/>
    </location>
</feature>
<keyword evidence="12" id="KW-0804">Transcription</keyword>
<feature type="region of interest" description="Disordered" evidence="14">
    <location>
        <begin position="1611"/>
        <end position="1633"/>
    </location>
</feature>
<organism evidence="18">
    <name type="scientific">Dissoconium aciculare CBS 342.82</name>
    <dbReference type="NCBI Taxonomy" id="1314786"/>
    <lineage>
        <taxon>Eukaryota</taxon>
        <taxon>Fungi</taxon>
        <taxon>Dikarya</taxon>
        <taxon>Ascomycota</taxon>
        <taxon>Pezizomycotina</taxon>
        <taxon>Dothideomycetes</taxon>
        <taxon>Dothideomycetidae</taxon>
        <taxon>Mycosphaerellales</taxon>
        <taxon>Dissoconiaceae</taxon>
        <taxon>Dissoconium</taxon>
    </lineage>
</organism>
<keyword evidence="8" id="KW-0156">Chromatin regulator</keyword>
<dbReference type="GO" id="GO:0005524">
    <property type="term" value="F:ATP binding"/>
    <property type="evidence" value="ECO:0007669"/>
    <property type="project" value="UniProtKB-KW"/>
</dbReference>
<dbReference type="InterPro" id="IPR049730">
    <property type="entry name" value="SNF2/RAD54-like_C"/>
</dbReference>
<evidence type="ECO:0000256" key="13">
    <source>
        <dbReference type="ARBA" id="ARBA00023242"/>
    </source>
</evidence>
<dbReference type="InterPro" id="IPR038718">
    <property type="entry name" value="SNF2-like_sf"/>
</dbReference>
<dbReference type="SMART" id="SM00487">
    <property type="entry name" value="DEXDc"/>
    <property type="match status" value="1"/>
</dbReference>
<comment type="subcellular location">
    <subcellularLocation>
        <location evidence="1">Nucleus</location>
    </subcellularLocation>
</comment>
<comment type="similarity">
    <text evidence="2">Belongs to the SNF2/RAD54 helicase family. SWR1 subfamily.</text>
</comment>
<dbReference type="InterPro" id="IPR001650">
    <property type="entry name" value="Helicase_C-like"/>
</dbReference>
<evidence type="ECO:0000256" key="11">
    <source>
        <dbReference type="ARBA" id="ARBA00023159"/>
    </source>
</evidence>
<dbReference type="PANTHER" id="PTHR45685">
    <property type="entry name" value="HELICASE SRCAP-RELATED"/>
    <property type="match status" value="1"/>
</dbReference>
<keyword evidence="7" id="KW-0067">ATP-binding</keyword>
<reference evidence="18" key="3">
    <citation type="submission" date="2025-08" db="UniProtKB">
        <authorList>
            <consortium name="RefSeq"/>
        </authorList>
    </citation>
    <scope>IDENTIFICATION</scope>
    <source>
        <strain evidence="18">CBS 342.82</strain>
    </source>
</reference>
<feature type="region of interest" description="Disordered" evidence="14">
    <location>
        <begin position="553"/>
        <end position="767"/>
    </location>
</feature>
<dbReference type="SUPFAM" id="SSF52540">
    <property type="entry name" value="P-loop containing nucleoside triphosphate hydrolases"/>
    <property type="match status" value="2"/>
</dbReference>
<feature type="compositionally biased region" description="Acidic residues" evidence="14">
    <location>
        <begin position="557"/>
        <end position="567"/>
    </location>
</feature>
<dbReference type="Gene3D" id="3.40.50.300">
    <property type="entry name" value="P-loop containing nucleotide triphosphate hydrolases"/>
    <property type="match status" value="1"/>
</dbReference>
<evidence type="ECO:0000313" key="18">
    <source>
        <dbReference type="RefSeq" id="XP_033462448.1"/>
    </source>
</evidence>
<evidence type="ECO:0000256" key="6">
    <source>
        <dbReference type="ARBA" id="ARBA00022806"/>
    </source>
</evidence>
<evidence type="ECO:0000256" key="3">
    <source>
        <dbReference type="ARBA" id="ARBA00012551"/>
    </source>
</evidence>
<evidence type="ECO:0000259" key="15">
    <source>
        <dbReference type="PROSITE" id="PS51192"/>
    </source>
</evidence>
<evidence type="ECO:0000256" key="9">
    <source>
        <dbReference type="ARBA" id="ARBA00023015"/>
    </source>
</evidence>
<name>A0A6J3MEW9_9PEZI</name>
<evidence type="ECO:0000256" key="8">
    <source>
        <dbReference type="ARBA" id="ARBA00022853"/>
    </source>
</evidence>
<dbReference type="SMART" id="SM00490">
    <property type="entry name" value="HELICc"/>
    <property type="match status" value="1"/>
</dbReference>
<evidence type="ECO:0000256" key="12">
    <source>
        <dbReference type="ARBA" id="ARBA00023163"/>
    </source>
</evidence>
<feature type="compositionally biased region" description="Polar residues" evidence="14">
    <location>
        <begin position="719"/>
        <end position="729"/>
    </location>
</feature>
<feature type="compositionally biased region" description="Basic and acidic residues" evidence="14">
    <location>
        <begin position="278"/>
        <end position="291"/>
    </location>
</feature>
<evidence type="ECO:0000313" key="17">
    <source>
        <dbReference type="Proteomes" id="UP000504637"/>
    </source>
</evidence>
<feature type="region of interest" description="Disordered" evidence="14">
    <location>
        <begin position="1"/>
        <end position="328"/>
    </location>
</feature>
<feature type="domain" description="Helicase ATP-binding" evidence="15">
    <location>
        <begin position="904"/>
        <end position="1077"/>
    </location>
</feature>
<feature type="compositionally biased region" description="Acidic residues" evidence="14">
    <location>
        <begin position="629"/>
        <end position="642"/>
    </location>
</feature>
<proteinExistence type="inferred from homology"/>
<dbReference type="GO" id="GO:0000812">
    <property type="term" value="C:Swr1 complex"/>
    <property type="evidence" value="ECO:0007669"/>
    <property type="project" value="TreeGrafter"/>
</dbReference>
<feature type="region of interest" description="Disordered" evidence="14">
    <location>
        <begin position="788"/>
        <end position="812"/>
    </location>
</feature>
<sequence length="1746" mass="195348">MTVHSTAEAQAHSTPHADKDENRNIATTASDSSPLSAISNHDFSDFLPSMELNSPPDSPIVKNGAPEDATDDVTDPTKEATDGRDDMEFTGDSLSTSEPSAQTHCKKRKRPASPPWQFPTAKVATLKTADGRRISARVNAENPASSETDERSLVSGAQTSKPRTSSPPWKKFGAEGPTTLQIDGMRKSGRVNREHGEEAKRTSPRGQKRQDKSAAGKSVESKDKRGRPSTPKRPKRSSVSTAPLQSHPGRPSSSNAKIASLQAQIAALQPSKSCSTSHTDKSRKLQKRCDVENTVEELSQPERSTEAHRKSRRTGRSSQANEDVKPTPTIKLRLNAARNAIEPPHPQATPPTPIRPPQQSLYQVLEKYELRELQQPFIESDKGQPDADYFLGRALEKAIEEGAMRRRLLQEAQSGGVLSLERLSLFRDDRQRDLQAQYGHHDHLVAHALYLRQLQLREKTHHRIIAKKIAQEALEYWRAMHGPTEEDIIEEQNNVFKMIQKQIVADMKAKWDMVEAHVREVKRIRWEMQEKLKKQELLRKKLDTAQLMLARQRGELDSDMEGEEDSTGDIISDRDTEAESEGDEEANMSDSSSISEKEDDEEEGDMDEQALAAYLAQRQAEPPDKVEHDDDADNSGESDGSDDDRSSSGRDTDSNAVTQGETPAVQHDEEDTKVETIPKSDPGGGSDDDATVKPERRARTRAVASRSVSPTQDEVEAENNFSSDESTNMDSEDYDSDEDMSGSDEENDDDSQEDAQSTDAVDKKQSSLMKNSLLALFSAKELLVERDGSLPTPMTSVENGGDARSSPESVSEEQLKTGIVQAQEGAEFEHEDVVEESIEPGVAMDTDSAEEVMADEKGESKELAPATATPTEGAGKAMVPAVPLPSLLRGTLRSYQHAGLNWLASLYRNGTNGILADEMGLGKTIQTISVLAHVAEEYAVWEPHLVIVPTSVILNWATEFQKFLPGFRVLAYYGTQEERQLKRRGWANDPHHDNKDKRGYNVVVTSYNIAMQDISSLRNVQWHYLILDEAHNIRNYNSQRWKVLIRLRSRARILLTGTPLQNNLDEVWALLTFLRTGDEDDDSGHGELEEFLSHWEPIVKQIFQDGADKLSAEAQTLVKHLHVSLRPFLLRRQKNEVEKDLPKKTESVVVCKLSKRQRQLYQDYMGLAEIKATLAKGSGVQAGAVLLSLRRVCNHPDLFDPRPIQTSFAMDGSPIDRYGARERLIRELLGAREKTPSMLMVSVHEGRRRATVQKCRKLSAVNILTREADTMKNEIEADADADPATLLGARIFLRLQRRRRELQRLQSHIQATEVSLRDAPVYGSDLRELLTVRTTKPYTFATRQQPIVKSIHAWPNFGSRPLKLAHQADLQSVHSTQLDTDIYTISKYAARFQDSIVRFAFVPPAVTAPILNMMIPPKMQEAIRSSPDYPADADYAHEARIRLSIAFPDARLLVYDSGKLQRLTTLLRDLQARGSRSLIFTQMVGTLDILERFLNLLGMPYLRLDGSTGIERRQLFCAEFNRPDSKYQCMILSSRAGGVGLNLTGASSVIFYDLDWNPQMDRQCMDRAHRIGQIRDVEVYKMVSEKTVEENILRRANQKSLLDQTVIQEGHFTTEQQNDEDDNDGDGDGDGEGEEAVNAAIERLLGGNEKSATQALESVEDKEDVQAAQAARKEDQSQSELDAGEMQDVPVESLDIDHVKEERRGHVDAYMIGLVEEALRGWQYVPPPVRKLDKHGRDPSHRPKKK</sequence>
<feature type="compositionally biased region" description="Acidic residues" evidence="14">
    <location>
        <begin position="1617"/>
        <end position="1633"/>
    </location>
</feature>
<keyword evidence="5" id="KW-0378">Hydrolase</keyword>
<keyword evidence="13" id="KW-0539">Nucleus</keyword>
<feature type="domain" description="Helicase C-terminal" evidence="16">
    <location>
        <begin position="1462"/>
        <end position="1613"/>
    </location>
</feature>
<dbReference type="GO" id="GO:0003677">
    <property type="term" value="F:DNA binding"/>
    <property type="evidence" value="ECO:0007669"/>
    <property type="project" value="UniProtKB-KW"/>
</dbReference>
<keyword evidence="10" id="KW-0238">DNA-binding</keyword>
<dbReference type="RefSeq" id="XP_033462448.1">
    <property type="nucleotide sequence ID" value="XM_033607431.1"/>
</dbReference>
<dbReference type="PROSITE" id="PS51192">
    <property type="entry name" value="HELICASE_ATP_BIND_1"/>
    <property type="match status" value="1"/>
</dbReference>
<feature type="compositionally biased region" description="Polar residues" evidence="14">
    <location>
        <begin position="24"/>
        <end position="41"/>
    </location>
</feature>
<dbReference type="InterPro" id="IPR000330">
    <property type="entry name" value="SNF2_N"/>
</dbReference>
<dbReference type="Proteomes" id="UP000504637">
    <property type="component" value="Unplaced"/>
</dbReference>
<feature type="compositionally biased region" description="Low complexity" evidence="14">
    <location>
        <begin position="256"/>
        <end position="269"/>
    </location>
</feature>
<evidence type="ECO:0000259" key="16">
    <source>
        <dbReference type="PROSITE" id="PS51194"/>
    </source>
</evidence>
<feature type="compositionally biased region" description="Basic residues" evidence="14">
    <location>
        <begin position="224"/>
        <end position="236"/>
    </location>
</feature>
<feature type="compositionally biased region" description="Polar residues" evidence="14">
    <location>
        <begin position="155"/>
        <end position="167"/>
    </location>
</feature>
<feature type="compositionally biased region" description="Basic and acidic residues" evidence="14">
    <location>
        <begin position="1735"/>
        <end position="1746"/>
    </location>
</feature>
<feature type="region of interest" description="Disordered" evidence="14">
    <location>
        <begin position="1724"/>
        <end position="1746"/>
    </location>
</feature>
<dbReference type="GeneID" id="54365231"/>
<feature type="compositionally biased region" description="Polar residues" evidence="14">
    <location>
        <begin position="1"/>
        <end position="13"/>
    </location>
</feature>
<dbReference type="GO" id="GO:0006338">
    <property type="term" value="P:chromatin remodeling"/>
    <property type="evidence" value="ECO:0007669"/>
    <property type="project" value="TreeGrafter"/>
</dbReference>
<accession>A0A6J3MEW9</accession>
<evidence type="ECO:0000256" key="5">
    <source>
        <dbReference type="ARBA" id="ARBA00022801"/>
    </source>
</evidence>
<keyword evidence="9" id="KW-0805">Transcription regulation</keyword>
<dbReference type="PROSITE" id="PS00690">
    <property type="entry name" value="DEAH_ATP_HELICASE"/>
    <property type="match status" value="1"/>
</dbReference>
<dbReference type="GO" id="GO:0016887">
    <property type="term" value="F:ATP hydrolysis activity"/>
    <property type="evidence" value="ECO:0007669"/>
    <property type="project" value="TreeGrafter"/>
</dbReference>
<evidence type="ECO:0000256" key="14">
    <source>
        <dbReference type="SAM" id="MobiDB-lite"/>
    </source>
</evidence>
<dbReference type="Gene3D" id="3.40.50.10810">
    <property type="entry name" value="Tandem AAA-ATPase domain"/>
    <property type="match status" value="1"/>
</dbReference>
<feature type="compositionally biased region" description="Acidic residues" evidence="14">
    <location>
        <begin position="597"/>
        <end position="608"/>
    </location>
</feature>
<evidence type="ECO:0000256" key="7">
    <source>
        <dbReference type="ARBA" id="ARBA00022840"/>
    </source>
</evidence>
<dbReference type="EC" id="3.6.4.12" evidence="3"/>
<protein>
    <recommendedName>
        <fullName evidence="3">DNA helicase</fullName>
        <ecNumber evidence="3">3.6.4.12</ecNumber>
    </recommendedName>
</protein>
<dbReference type="InterPro" id="IPR027417">
    <property type="entry name" value="P-loop_NTPase"/>
</dbReference>
<dbReference type="CDD" id="cd18793">
    <property type="entry name" value="SF2_C_SNF"/>
    <property type="match status" value="1"/>
</dbReference>
<keyword evidence="11" id="KW-0010">Activator</keyword>
<dbReference type="GO" id="GO:0042393">
    <property type="term" value="F:histone binding"/>
    <property type="evidence" value="ECO:0007669"/>
    <property type="project" value="TreeGrafter"/>
</dbReference>
<keyword evidence="17" id="KW-1185">Reference proteome</keyword>
<dbReference type="Pfam" id="PF00271">
    <property type="entry name" value="Helicase_C"/>
    <property type="match status" value="1"/>
</dbReference>
<keyword evidence="4" id="KW-0547">Nucleotide-binding</keyword>
<reference evidence="18" key="1">
    <citation type="submission" date="2020-01" db="EMBL/GenBank/DDBJ databases">
        <authorList>
            <consortium name="DOE Joint Genome Institute"/>
            <person name="Haridas S."/>
            <person name="Albert R."/>
            <person name="Binder M."/>
            <person name="Bloem J."/>
            <person name="Labutti K."/>
            <person name="Salamov A."/>
            <person name="Andreopoulos B."/>
            <person name="Baker S.E."/>
            <person name="Barry K."/>
            <person name="Bills G."/>
            <person name="Bluhm B.H."/>
            <person name="Cannon C."/>
            <person name="Castanera R."/>
            <person name="Culley D.E."/>
            <person name="Daum C."/>
            <person name="Ezra D."/>
            <person name="Gonzalez J.B."/>
            <person name="Henrissat B."/>
            <person name="Kuo A."/>
            <person name="Liang C."/>
            <person name="Lipzen A."/>
            <person name="Lutzoni F."/>
            <person name="Magnuson J."/>
            <person name="Mondo S."/>
            <person name="Nolan M."/>
            <person name="Ohm R."/>
            <person name="Pangilinan J."/>
            <person name="Park H.-J."/>
            <person name="Ramirez L."/>
            <person name="Alfaro M."/>
            <person name="Sun H."/>
            <person name="Tritt A."/>
            <person name="Yoshinaga Y."/>
            <person name="Zwiers L.-H."/>
            <person name="Turgeon B.G."/>
            <person name="Goodwin S.B."/>
            <person name="Spatafora J.W."/>
            <person name="Crous P.W."/>
            <person name="Grigoriev I.V."/>
        </authorList>
    </citation>
    <scope>NUCLEOTIDE SEQUENCE</scope>
    <source>
        <strain evidence="18">CBS 342.82</strain>
    </source>
</reference>
<evidence type="ECO:0000256" key="1">
    <source>
        <dbReference type="ARBA" id="ARBA00004123"/>
    </source>
</evidence>
<dbReference type="InterPro" id="IPR014001">
    <property type="entry name" value="Helicase_ATP-bd"/>
</dbReference>
<feature type="compositionally biased region" description="Low complexity" evidence="14">
    <location>
        <begin position="609"/>
        <end position="620"/>
    </location>
</feature>
<dbReference type="InterPro" id="IPR050520">
    <property type="entry name" value="INO80/SWR1_helicase"/>
</dbReference>
<evidence type="ECO:0000256" key="10">
    <source>
        <dbReference type="ARBA" id="ARBA00023125"/>
    </source>
</evidence>
<gene>
    <name evidence="18" type="ORF">K489DRAFT_408075</name>
</gene>
<dbReference type="PROSITE" id="PS51194">
    <property type="entry name" value="HELICASE_CTER"/>
    <property type="match status" value="1"/>
</dbReference>
<evidence type="ECO:0000256" key="4">
    <source>
        <dbReference type="ARBA" id="ARBA00022741"/>
    </source>
</evidence>
<dbReference type="PANTHER" id="PTHR45685:SF1">
    <property type="entry name" value="HELICASE SRCAP"/>
    <property type="match status" value="1"/>
</dbReference>
<feature type="compositionally biased region" description="Basic and acidic residues" evidence="14">
    <location>
        <begin position="643"/>
        <end position="653"/>
    </location>
</feature>
<dbReference type="Pfam" id="PF00176">
    <property type="entry name" value="SNF2-rel_dom"/>
    <property type="match status" value="1"/>
</dbReference>
<feature type="compositionally biased region" description="Polar residues" evidence="14">
    <location>
        <begin position="92"/>
        <end position="103"/>
    </location>
</feature>
<reference evidence="18" key="2">
    <citation type="submission" date="2020-04" db="EMBL/GenBank/DDBJ databases">
        <authorList>
            <consortium name="NCBI Genome Project"/>
        </authorList>
    </citation>
    <scope>NUCLEOTIDE SEQUENCE</scope>
    <source>
        <strain evidence="18">CBS 342.82</strain>
    </source>
</reference>
<dbReference type="InterPro" id="IPR002464">
    <property type="entry name" value="DNA/RNA_helicase_DEAH_CS"/>
</dbReference>
<feature type="compositionally biased region" description="Basic and acidic residues" evidence="14">
    <location>
        <begin position="75"/>
        <end position="87"/>
    </location>
</feature>
<dbReference type="OrthoDB" id="372624at2759"/>
<feature type="compositionally biased region" description="Acidic residues" evidence="14">
    <location>
        <begin position="730"/>
        <end position="753"/>
    </location>
</feature>
<feature type="compositionally biased region" description="Basic and acidic residues" evidence="14">
    <location>
        <begin position="208"/>
        <end position="223"/>
    </location>
</feature>